<sequence>MGGVCAVSLSTVTHSLGLPPAPSLFAGDGWRAQSPDAPLPFFDLPAPPEGAAPDPDALYAPPGEELYDYQVDGARFLMEHPIALLGDEMGLGKSIQAISALRLLIRRGEVGRALILCPKTLIFDWYYKLRLWAPDLRVVPVEGPRRRRQWYWRCQVHVHLVGYESWREDLKAGLASPDVYDLIVLDEVQRIKNPGTAIHKAVAQVRAPWRWGLSGTPLENRVEELLAIFAYLKPGLLPGRKGCPVEEIHRRIAPYVLRRRKADVLRHLPPKEHRTVWLDLTPAQRMAYEAAERAAVAAIRQAGHDAAPVIALTLLNQLKQLCNLDPATGASCKMAFLEQELAPLVARGEKAVIFSQYPKVTLEPLLPRLEPFGAVLFDGSLSDWKRQLIVHHFQHGDMPRVLAMSLKAGGVGITLTRANHVYHLDHWWNPAVAQQAEDRTHRIGQRRPVFVTTLLTRGTVEERIAELVERKRELFHEVMDPLTEPGEPEEQPYLLQRLTRAEILSLFGVH</sequence>
<dbReference type="SMART" id="SM00487">
    <property type="entry name" value="DEXDc"/>
    <property type="match status" value="1"/>
</dbReference>
<dbReference type="PROSITE" id="PS51194">
    <property type="entry name" value="HELICASE_CTER"/>
    <property type="match status" value="1"/>
</dbReference>
<dbReference type="Pfam" id="PF00176">
    <property type="entry name" value="SNF2-rel_dom"/>
    <property type="match status" value="1"/>
</dbReference>
<dbReference type="AlphaFoldDB" id="A0A953IBQ4"/>
<comment type="caution">
    <text evidence="4">The sequence shown here is derived from an EMBL/GenBank/DDBJ whole genome shotgun (WGS) entry which is preliminary data.</text>
</comment>
<evidence type="ECO:0000313" key="4">
    <source>
        <dbReference type="EMBL" id="MBY6275230.1"/>
    </source>
</evidence>
<dbReference type="GO" id="GO:0016787">
    <property type="term" value="F:hydrolase activity"/>
    <property type="evidence" value="ECO:0007669"/>
    <property type="project" value="UniProtKB-KW"/>
</dbReference>
<dbReference type="SMART" id="SM00490">
    <property type="entry name" value="HELICc"/>
    <property type="match status" value="1"/>
</dbReference>
<evidence type="ECO:0000259" key="3">
    <source>
        <dbReference type="PROSITE" id="PS51194"/>
    </source>
</evidence>
<evidence type="ECO:0000259" key="2">
    <source>
        <dbReference type="PROSITE" id="PS51192"/>
    </source>
</evidence>
<dbReference type="GO" id="GO:0015616">
    <property type="term" value="F:DNA translocase activity"/>
    <property type="evidence" value="ECO:0007669"/>
    <property type="project" value="TreeGrafter"/>
</dbReference>
<dbReference type="Gene3D" id="3.40.50.10810">
    <property type="entry name" value="Tandem AAA-ATPase domain"/>
    <property type="match status" value="1"/>
</dbReference>
<protein>
    <recommendedName>
        <fullName evidence="6">Helicase</fullName>
    </recommendedName>
</protein>
<dbReference type="InterPro" id="IPR049730">
    <property type="entry name" value="SNF2/RAD54-like_C"/>
</dbReference>
<dbReference type="CDD" id="cd18793">
    <property type="entry name" value="SF2_C_SNF"/>
    <property type="match status" value="1"/>
</dbReference>
<dbReference type="PANTHER" id="PTHR45629:SF7">
    <property type="entry name" value="DNA EXCISION REPAIR PROTEIN ERCC-6-RELATED"/>
    <property type="match status" value="1"/>
</dbReference>
<feature type="domain" description="Helicase ATP-binding" evidence="2">
    <location>
        <begin position="74"/>
        <end position="235"/>
    </location>
</feature>
<evidence type="ECO:0000313" key="5">
    <source>
        <dbReference type="Proteomes" id="UP000732377"/>
    </source>
</evidence>
<dbReference type="Pfam" id="PF00271">
    <property type="entry name" value="Helicase_C"/>
    <property type="match status" value="1"/>
</dbReference>
<dbReference type="EMBL" id="PIUK01000017">
    <property type="protein sequence ID" value="MBY6275230.1"/>
    <property type="molecule type" value="Genomic_DNA"/>
</dbReference>
<dbReference type="InterPro" id="IPR000330">
    <property type="entry name" value="SNF2_N"/>
</dbReference>
<keyword evidence="1" id="KW-0378">Hydrolase</keyword>
<feature type="domain" description="Helicase C-terminal" evidence="3">
    <location>
        <begin position="336"/>
        <end position="499"/>
    </location>
</feature>
<dbReference type="InterPro" id="IPR038718">
    <property type="entry name" value="SNF2-like_sf"/>
</dbReference>
<evidence type="ECO:0008006" key="6">
    <source>
        <dbReference type="Google" id="ProtNLM"/>
    </source>
</evidence>
<proteinExistence type="predicted"/>
<dbReference type="Proteomes" id="UP000732377">
    <property type="component" value="Unassembled WGS sequence"/>
</dbReference>
<accession>A0A953IBQ4</accession>
<dbReference type="PANTHER" id="PTHR45629">
    <property type="entry name" value="SNF2/RAD54 FAMILY MEMBER"/>
    <property type="match status" value="1"/>
</dbReference>
<dbReference type="SUPFAM" id="SSF52540">
    <property type="entry name" value="P-loop containing nucleoside triphosphate hydrolases"/>
    <property type="match status" value="2"/>
</dbReference>
<dbReference type="Gene3D" id="3.40.50.300">
    <property type="entry name" value="P-loop containing nucleotide triphosphate hydrolases"/>
    <property type="match status" value="1"/>
</dbReference>
<dbReference type="InterPro" id="IPR001650">
    <property type="entry name" value="Helicase_C-like"/>
</dbReference>
<name>A0A953IBQ4_SYMTR</name>
<organism evidence="4 5">
    <name type="scientific">Symbiobacterium thermophilum</name>
    <dbReference type="NCBI Taxonomy" id="2734"/>
    <lineage>
        <taxon>Bacteria</taxon>
        <taxon>Bacillati</taxon>
        <taxon>Bacillota</taxon>
        <taxon>Clostridia</taxon>
        <taxon>Eubacteriales</taxon>
        <taxon>Symbiobacteriaceae</taxon>
        <taxon>Symbiobacterium</taxon>
    </lineage>
</organism>
<dbReference type="InterPro" id="IPR014001">
    <property type="entry name" value="Helicase_ATP-bd"/>
</dbReference>
<dbReference type="GO" id="GO:0005524">
    <property type="term" value="F:ATP binding"/>
    <property type="evidence" value="ECO:0007669"/>
    <property type="project" value="InterPro"/>
</dbReference>
<evidence type="ECO:0000256" key="1">
    <source>
        <dbReference type="ARBA" id="ARBA00022801"/>
    </source>
</evidence>
<reference evidence="4" key="1">
    <citation type="submission" date="2017-11" db="EMBL/GenBank/DDBJ databases">
        <title>Three new genomes from thermophilic consortium.</title>
        <authorList>
            <person name="Quaggio R."/>
            <person name="Amgarten D."/>
            <person name="Setubal J.C."/>
        </authorList>
    </citation>
    <scope>NUCLEOTIDE SEQUENCE</scope>
    <source>
        <strain evidence="4">ZCTH01-B2</strain>
    </source>
</reference>
<dbReference type="InterPro" id="IPR050496">
    <property type="entry name" value="SNF2_RAD54_helicase_repair"/>
</dbReference>
<dbReference type="InterPro" id="IPR027417">
    <property type="entry name" value="P-loop_NTPase"/>
</dbReference>
<dbReference type="PROSITE" id="PS51192">
    <property type="entry name" value="HELICASE_ATP_BIND_1"/>
    <property type="match status" value="1"/>
</dbReference>
<gene>
    <name evidence="4" type="ORF">CWE10_03290</name>
</gene>